<evidence type="ECO:0000313" key="1">
    <source>
        <dbReference type="EMBL" id="GIX93905.1"/>
    </source>
</evidence>
<dbReference type="EMBL" id="BPLR01004310">
    <property type="protein sequence ID" value="GIX93905.1"/>
    <property type="molecule type" value="Genomic_DNA"/>
</dbReference>
<proteinExistence type="predicted"/>
<gene>
    <name evidence="1" type="ORF">CEXT_480691</name>
</gene>
<dbReference type="Proteomes" id="UP001054945">
    <property type="component" value="Unassembled WGS sequence"/>
</dbReference>
<comment type="caution">
    <text evidence="1">The sequence shown here is derived from an EMBL/GenBank/DDBJ whole genome shotgun (WGS) entry which is preliminary data.</text>
</comment>
<organism evidence="1 2">
    <name type="scientific">Caerostris extrusa</name>
    <name type="common">Bark spider</name>
    <name type="synonym">Caerostris bankana</name>
    <dbReference type="NCBI Taxonomy" id="172846"/>
    <lineage>
        <taxon>Eukaryota</taxon>
        <taxon>Metazoa</taxon>
        <taxon>Ecdysozoa</taxon>
        <taxon>Arthropoda</taxon>
        <taxon>Chelicerata</taxon>
        <taxon>Arachnida</taxon>
        <taxon>Araneae</taxon>
        <taxon>Araneomorphae</taxon>
        <taxon>Entelegynae</taxon>
        <taxon>Araneoidea</taxon>
        <taxon>Araneidae</taxon>
        <taxon>Caerostris</taxon>
    </lineage>
</organism>
<dbReference type="AlphaFoldDB" id="A0AAV4PD43"/>
<reference evidence="1 2" key="1">
    <citation type="submission" date="2021-06" db="EMBL/GenBank/DDBJ databases">
        <title>Caerostris extrusa draft genome.</title>
        <authorList>
            <person name="Kono N."/>
            <person name="Arakawa K."/>
        </authorList>
    </citation>
    <scope>NUCLEOTIDE SEQUENCE [LARGE SCALE GENOMIC DNA]</scope>
</reference>
<sequence>MRPFYPKVTHGRGFVTAKDLDFSIQLMIMLLESINGGLASCGNVNHRFRFWLNLSGRGFKVEDPARDERDLRISE</sequence>
<accession>A0AAV4PD43</accession>
<keyword evidence="2" id="KW-1185">Reference proteome</keyword>
<evidence type="ECO:0000313" key="2">
    <source>
        <dbReference type="Proteomes" id="UP001054945"/>
    </source>
</evidence>
<name>A0AAV4PD43_CAEEX</name>
<protein>
    <submittedName>
        <fullName evidence="1">Uncharacterized protein</fullName>
    </submittedName>
</protein>